<dbReference type="Proteomes" id="UP000461948">
    <property type="component" value="Unassembled WGS sequence"/>
</dbReference>
<feature type="chain" id="PRO_5031513448" evidence="1">
    <location>
        <begin position="25"/>
        <end position="64"/>
    </location>
</feature>
<evidence type="ECO:0000256" key="1">
    <source>
        <dbReference type="SAM" id="SignalP"/>
    </source>
</evidence>
<accession>A0A7X2SWU5</accession>
<organism evidence="2 3">
    <name type="scientific">Enterobacter agglomerans</name>
    <name type="common">Erwinia herbicola</name>
    <name type="synonym">Pantoea agglomerans</name>
    <dbReference type="NCBI Taxonomy" id="549"/>
    <lineage>
        <taxon>Bacteria</taxon>
        <taxon>Pseudomonadati</taxon>
        <taxon>Pseudomonadota</taxon>
        <taxon>Gammaproteobacteria</taxon>
        <taxon>Enterobacterales</taxon>
        <taxon>Erwiniaceae</taxon>
        <taxon>Pantoea</taxon>
        <taxon>Pantoea agglomerans group</taxon>
    </lineage>
</organism>
<protein>
    <submittedName>
        <fullName evidence="2">MipA/OmpV family protein</fullName>
    </submittedName>
</protein>
<reference evidence="2 3" key="1">
    <citation type="submission" date="2019-11" db="EMBL/GenBank/DDBJ databases">
        <title>Draft Genome Sequence of Plant Growth-Promoting Rhizosphere-Associated Bacteria.</title>
        <authorList>
            <person name="Vasilyev I.Y."/>
            <person name="Radchenko V."/>
            <person name="Ilnitskaya E.V."/>
        </authorList>
    </citation>
    <scope>NUCLEOTIDE SEQUENCE [LARGE SCALE GENOMIC DNA]</scope>
    <source>
        <strain evidence="2 3">VRA_MhP_f</strain>
    </source>
</reference>
<evidence type="ECO:0000313" key="3">
    <source>
        <dbReference type="Proteomes" id="UP000461948"/>
    </source>
</evidence>
<feature type="non-terminal residue" evidence="2">
    <location>
        <position position="64"/>
    </location>
</feature>
<keyword evidence="1" id="KW-0732">Signal</keyword>
<evidence type="ECO:0000313" key="2">
    <source>
        <dbReference type="EMBL" id="MSE16983.1"/>
    </source>
</evidence>
<feature type="signal peptide" evidence="1">
    <location>
        <begin position="1"/>
        <end position="24"/>
    </location>
</feature>
<gene>
    <name evidence="2" type="ORF">GKC49_18260</name>
</gene>
<dbReference type="EMBL" id="WKLC01000939">
    <property type="protein sequence ID" value="MSE16983.1"/>
    <property type="molecule type" value="Genomic_DNA"/>
</dbReference>
<proteinExistence type="predicted"/>
<name>A0A7X2SWU5_ENTAG</name>
<comment type="caution">
    <text evidence="2">The sequence shown here is derived from an EMBL/GenBank/DDBJ whole genome shotgun (WGS) entry which is preliminary data.</text>
</comment>
<dbReference type="AlphaFoldDB" id="A0A7X2SWU5"/>
<sequence>MITGKITLHMVCFSLGFSAATAMADETTPPPSVTLGIAGINAPRYSGADKQHWQLMPVIQARDG</sequence>